<dbReference type="RefSeq" id="WP_093260378.1">
    <property type="nucleotide sequence ID" value="NZ_FNKK01000002.1"/>
</dbReference>
<evidence type="ECO:0000313" key="4">
    <source>
        <dbReference type="Proteomes" id="UP000217103"/>
    </source>
</evidence>
<dbReference type="Proteomes" id="UP000217103">
    <property type="component" value="Unassembled WGS sequence"/>
</dbReference>
<name>A0A1H1GK33_9ACTN</name>
<evidence type="ECO:0000256" key="2">
    <source>
        <dbReference type="SAM" id="SignalP"/>
    </source>
</evidence>
<organism evidence="3 4">
    <name type="scientific">Thermostaphylospora chromogena</name>
    <dbReference type="NCBI Taxonomy" id="35622"/>
    <lineage>
        <taxon>Bacteria</taxon>
        <taxon>Bacillati</taxon>
        <taxon>Actinomycetota</taxon>
        <taxon>Actinomycetes</taxon>
        <taxon>Streptosporangiales</taxon>
        <taxon>Thermomonosporaceae</taxon>
        <taxon>Thermostaphylospora</taxon>
    </lineage>
</organism>
<evidence type="ECO:0000256" key="1">
    <source>
        <dbReference type="SAM" id="MobiDB-lite"/>
    </source>
</evidence>
<feature type="region of interest" description="Disordered" evidence="1">
    <location>
        <begin position="27"/>
        <end position="56"/>
    </location>
</feature>
<dbReference type="PROSITE" id="PS51257">
    <property type="entry name" value="PROKAR_LIPOPROTEIN"/>
    <property type="match status" value="1"/>
</dbReference>
<sequence length="317" mass="33340">MASSRRLPALLLASAVALAGCGSGADGGDTGRNGDPSGSESGAASTAPALTPEDYGARIGDVRGPIRKALSRLAAARTVGSLRTRAEKAEEVLTGAAEKLSALAPPADARAEHDAYVAALRKLATGIGEVRVSIDTGAVCTGSGVLAGLGRSGELDALAEAADALAGRGDYPADVMSVKARKETSRRLPNGRYIVSENRSGRGRFAITNGGDRDAVVTMVRGKKKAVSVYVRRGSKFTVSGVRDGEYDVYFTTGEDWDAKAGAFTRLCSFQRFEEPFEFETTYTATQVQWRNWQITLHHVTGGNARTNPVEPEDFPA</sequence>
<feature type="signal peptide" evidence="2">
    <location>
        <begin position="1"/>
        <end position="19"/>
    </location>
</feature>
<gene>
    <name evidence="3" type="ORF">SAMN04489764_3646</name>
</gene>
<feature type="chain" id="PRO_5039079562" description="Lipoprotein" evidence="2">
    <location>
        <begin position="20"/>
        <end position="317"/>
    </location>
</feature>
<evidence type="ECO:0000313" key="3">
    <source>
        <dbReference type="EMBL" id="SDR13564.1"/>
    </source>
</evidence>
<accession>A0A1H1GK33</accession>
<protein>
    <recommendedName>
        <fullName evidence="5">Lipoprotein</fullName>
    </recommendedName>
</protein>
<dbReference type="AlphaFoldDB" id="A0A1H1GK33"/>
<dbReference type="EMBL" id="FNKK01000002">
    <property type="protein sequence ID" value="SDR13564.1"/>
    <property type="molecule type" value="Genomic_DNA"/>
</dbReference>
<keyword evidence="4" id="KW-1185">Reference proteome</keyword>
<evidence type="ECO:0008006" key="5">
    <source>
        <dbReference type="Google" id="ProtNLM"/>
    </source>
</evidence>
<reference evidence="3 4" key="1">
    <citation type="submission" date="2016-10" db="EMBL/GenBank/DDBJ databases">
        <authorList>
            <person name="de Groot N.N."/>
        </authorList>
    </citation>
    <scope>NUCLEOTIDE SEQUENCE [LARGE SCALE GENOMIC DNA]</scope>
    <source>
        <strain evidence="3 4">DSM 43794</strain>
    </source>
</reference>
<proteinExistence type="predicted"/>
<keyword evidence="2" id="KW-0732">Signal</keyword>